<dbReference type="AlphaFoldDB" id="A0A4P7D3Z2"/>
<dbReference type="Proteomes" id="UP000295727">
    <property type="component" value="Chromosome 3"/>
</dbReference>
<dbReference type="EMBL" id="CP038150">
    <property type="protein sequence ID" value="QBR01254.1"/>
    <property type="molecule type" value="Genomic_DNA"/>
</dbReference>
<dbReference type="GO" id="GO:0005886">
    <property type="term" value="C:plasma membrane"/>
    <property type="evidence" value="ECO:0007669"/>
    <property type="project" value="UniProtKB-SubCell"/>
</dbReference>
<accession>A0A4P7D3Z2</accession>
<evidence type="ECO:0000313" key="8">
    <source>
        <dbReference type="EMBL" id="QBR01254.1"/>
    </source>
</evidence>
<dbReference type="OrthoDB" id="597333at2"/>
<reference evidence="8 9" key="1">
    <citation type="submission" date="2019-03" db="EMBL/GenBank/DDBJ databases">
        <title>Paraburkholderia sp. 7MH5, isolated from subtropical forest soil.</title>
        <authorList>
            <person name="Gao Z.-H."/>
            <person name="Qiu L.-H."/>
        </authorList>
    </citation>
    <scope>NUCLEOTIDE SEQUENCE [LARGE SCALE GENOMIC DNA]</scope>
    <source>
        <strain evidence="8 9">7MH5</strain>
    </source>
</reference>
<gene>
    <name evidence="8" type="ORF">E1956_29020</name>
</gene>
<dbReference type="Pfam" id="PF00482">
    <property type="entry name" value="T2SSF"/>
    <property type="match status" value="1"/>
</dbReference>
<dbReference type="RefSeq" id="WP_134755706.1">
    <property type="nucleotide sequence ID" value="NZ_CP038150.1"/>
</dbReference>
<evidence type="ECO:0000256" key="6">
    <source>
        <dbReference type="SAM" id="Phobius"/>
    </source>
</evidence>
<dbReference type="KEGG" id="ppai:E1956_29020"/>
<proteinExistence type="predicted"/>
<name>A0A4P7D3Z2_9BURK</name>
<keyword evidence="5 6" id="KW-0472">Membrane</keyword>
<keyword evidence="9" id="KW-1185">Reference proteome</keyword>
<evidence type="ECO:0000313" key="9">
    <source>
        <dbReference type="Proteomes" id="UP000295727"/>
    </source>
</evidence>
<evidence type="ECO:0000256" key="3">
    <source>
        <dbReference type="ARBA" id="ARBA00022692"/>
    </source>
</evidence>
<dbReference type="InterPro" id="IPR042094">
    <property type="entry name" value="T2SS_GspF_sf"/>
</dbReference>
<feature type="transmembrane region" description="Helical" evidence="6">
    <location>
        <begin position="117"/>
        <end position="138"/>
    </location>
</feature>
<evidence type="ECO:0000256" key="4">
    <source>
        <dbReference type="ARBA" id="ARBA00022989"/>
    </source>
</evidence>
<feature type="transmembrane region" description="Helical" evidence="6">
    <location>
        <begin position="6"/>
        <end position="25"/>
    </location>
</feature>
<feature type="transmembrane region" description="Helical" evidence="6">
    <location>
        <begin position="298"/>
        <end position="317"/>
    </location>
</feature>
<feature type="transmembrane region" description="Helical" evidence="6">
    <location>
        <begin position="90"/>
        <end position="111"/>
    </location>
</feature>
<evidence type="ECO:0000259" key="7">
    <source>
        <dbReference type="Pfam" id="PF00482"/>
    </source>
</evidence>
<organism evidence="8 9">
    <name type="scientific">Paraburkholderia pallida</name>
    <dbReference type="NCBI Taxonomy" id="2547399"/>
    <lineage>
        <taxon>Bacteria</taxon>
        <taxon>Pseudomonadati</taxon>
        <taxon>Pseudomonadota</taxon>
        <taxon>Betaproteobacteria</taxon>
        <taxon>Burkholderiales</taxon>
        <taxon>Burkholderiaceae</taxon>
        <taxon>Paraburkholderia</taxon>
    </lineage>
</organism>
<keyword evidence="4 6" id="KW-1133">Transmembrane helix</keyword>
<evidence type="ECO:0000256" key="1">
    <source>
        <dbReference type="ARBA" id="ARBA00004651"/>
    </source>
</evidence>
<sequence>MTPADIVTAGAFLGALIVGMIVSTLRDARRAQPEVRIRARLREWQARQLAQRPDDTTAAELFRLGSPEGRLDTQYRRYRQRLNTVGGKHATTWLALAALGGFVFSLVLARLPWVNGALVPCAFVALPALGVVMAYRTLNRRFRQRFLKAFPDTLDMVLRAVRAGVPVTHAIANAAEQADEPVRAEFRIMGDALKLGIDVVEVLEAANARIEIPDFAFFSVCLRLQRETGGQLGETLENLAIIIRARRDVQMKTRALTAEGRMSSQLIAAVPFFIAASLYMLNPAYIETLFTTELGHKMLAVAAVLLTFGLTIVNRMARLETSR</sequence>
<dbReference type="InterPro" id="IPR018076">
    <property type="entry name" value="T2SS_GspF_dom"/>
</dbReference>
<keyword evidence="3 6" id="KW-0812">Transmembrane</keyword>
<comment type="subcellular location">
    <subcellularLocation>
        <location evidence="1">Cell membrane</location>
        <topology evidence="1">Multi-pass membrane protein</topology>
    </subcellularLocation>
</comment>
<dbReference type="PANTHER" id="PTHR35007">
    <property type="entry name" value="INTEGRAL MEMBRANE PROTEIN-RELATED"/>
    <property type="match status" value="1"/>
</dbReference>
<keyword evidence="2" id="KW-1003">Cell membrane</keyword>
<protein>
    <submittedName>
        <fullName evidence="8">Pilus assembly protein</fullName>
    </submittedName>
</protein>
<dbReference type="PANTHER" id="PTHR35007:SF1">
    <property type="entry name" value="PILUS ASSEMBLY PROTEIN"/>
    <property type="match status" value="1"/>
</dbReference>
<feature type="domain" description="Type II secretion system protein GspF" evidence="7">
    <location>
        <begin position="155"/>
        <end position="278"/>
    </location>
</feature>
<feature type="transmembrane region" description="Helical" evidence="6">
    <location>
        <begin position="266"/>
        <end position="286"/>
    </location>
</feature>
<evidence type="ECO:0000256" key="2">
    <source>
        <dbReference type="ARBA" id="ARBA00022475"/>
    </source>
</evidence>
<dbReference type="Gene3D" id="1.20.81.30">
    <property type="entry name" value="Type II secretion system (T2SS), domain F"/>
    <property type="match status" value="1"/>
</dbReference>
<evidence type="ECO:0000256" key="5">
    <source>
        <dbReference type="ARBA" id="ARBA00023136"/>
    </source>
</evidence>